<dbReference type="PANTHER" id="PTHR43880:SF12">
    <property type="entry name" value="ALCOHOL DEHYDROGENASE CLASS-3"/>
    <property type="match status" value="1"/>
</dbReference>
<evidence type="ECO:0000256" key="3">
    <source>
        <dbReference type="ARBA" id="ARBA00022833"/>
    </source>
</evidence>
<dbReference type="InterPro" id="IPR020843">
    <property type="entry name" value="ER"/>
</dbReference>
<sequence>MRTKAAALLEQPGKWQVVDVEVAPPSAGEVLVRFAAAGLCHSDDHAATGDMPVGRLPLIGGHEGAGVVEAVGPEVRSLAVGDHVVAQFVPSCGRCQPCVSGGGNLCDLGIYALSGSLADGTFRAKVNGSDAGQMTMVGTFAEHAVVSEHSLTKIDKDIPFRVAALLSCGVPTGWGSAEYGAGVKAGDTVIVMGTGGVGMNAVQSAAARGAAHVIAVDPVAFKREKALEFGATHAFGEINEAADFGRSVTNGQGAHAAIVTVGVTTGSHVADAVNAIGKFGTVVLTGIGDVRAEGLPINLWAFAMMQKRLQGVIFGMGTPRHEITKLAAMYKAGKLNLDGLITTTYRLDEVNQAYADMHAGRNIRGVILHEGGAA</sequence>
<dbReference type="SUPFAM" id="SSF51735">
    <property type="entry name" value="NAD(P)-binding Rossmann-fold domains"/>
    <property type="match status" value="1"/>
</dbReference>
<evidence type="ECO:0000256" key="5">
    <source>
        <dbReference type="ARBA" id="ARBA00023027"/>
    </source>
</evidence>
<dbReference type="Pfam" id="PF08240">
    <property type="entry name" value="ADH_N"/>
    <property type="match status" value="1"/>
</dbReference>
<accession>A0ABP9QZ26</accession>
<dbReference type="Proteomes" id="UP001428817">
    <property type="component" value="Unassembled WGS sequence"/>
</dbReference>
<comment type="cofactor">
    <cofactor evidence="6">
        <name>Zn(2+)</name>
        <dbReference type="ChEBI" id="CHEBI:29105"/>
    </cofactor>
</comment>
<name>A0ABP9QZ26_9PSEU</name>
<dbReference type="InterPro" id="IPR011032">
    <property type="entry name" value="GroES-like_sf"/>
</dbReference>
<dbReference type="InterPro" id="IPR013154">
    <property type="entry name" value="ADH-like_N"/>
</dbReference>
<keyword evidence="4" id="KW-0560">Oxidoreductase</keyword>
<keyword evidence="9" id="KW-1185">Reference proteome</keyword>
<organism evidence="8 9">
    <name type="scientific">Pseudonocardia eucalypti</name>
    <dbReference type="NCBI Taxonomy" id="648755"/>
    <lineage>
        <taxon>Bacteria</taxon>
        <taxon>Bacillati</taxon>
        <taxon>Actinomycetota</taxon>
        <taxon>Actinomycetes</taxon>
        <taxon>Pseudonocardiales</taxon>
        <taxon>Pseudonocardiaceae</taxon>
        <taxon>Pseudonocardia</taxon>
    </lineage>
</organism>
<evidence type="ECO:0000313" key="8">
    <source>
        <dbReference type="EMBL" id="GAA5169493.1"/>
    </source>
</evidence>
<dbReference type="RefSeq" id="WP_185063486.1">
    <property type="nucleotide sequence ID" value="NZ_BAABJP010000043.1"/>
</dbReference>
<dbReference type="SUPFAM" id="SSF50129">
    <property type="entry name" value="GroES-like"/>
    <property type="match status" value="2"/>
</dbReference>
<reference evidence="9" key="1">
    <citation type="journal article" date="2019" name="Int. J. Syst. Evol. Microbiol.">
        <title>The Global Catalogue of Microorganisms (GCM) 10K type strain sequencing project: providing services to taxonomists for standard genome sequencing and annotation.</title>
        <authorList>
            <consortium name="The Broad Institute Genomics Platform"/>
            <consortium name="The Broad Institute Genome Sequencing Center for Infectious Disease"/>
            <person name="Wu L."/>
            <person name="Ma J."/>
        </authorList>
    </citation>
    <scope>NUCLEOTIDE SEQUENCE [LARGE SCALE GENOMIC DNA]</scope>
    <source>
        <strain evidence="9">JCM 18303</strain>
    </source>
</reference>
<protein>
    <submittedName>
        <fullName evidence="8">NDMA-dependent alcohol dehydrogenase</fullName>
    </submittedName>
</protein>
<keyword evidence="3 6" id="KW-0862">Zinc</keyword>
<feature type="domain" description="Enoyl reductase (ER)" evidence="7">
    <location>
        <begin position="7"/>
        <end position="367"/>
    </location>
</feature>
<evidence type="ECO:0000256" key="4">
    <source>
        <dbReference type="ARBA" id="ARBA00023002"/>
    </source>
</evidence>
<dbReference type="InterPro" id="IPR023921">
    <property type="entry name" value="ADH_Zn_actinomycetes"/>
</dbReference>
<dbReference type="NCBIfam" id="TIGR03989">
    <property type="entry name" value="Rxyl_3153"/>
    <property type="match status" value="1"/>
</dbReference>
<keyword evidence="2 6" id="KW-0479">Metal-binding</keyword>
<dbReference type="SMART" id="SM00829">
    <property type="entry name" value="PKS_ER"/>
    <property type="match status" value="1"/>
</dbReference>
<dbReference type="CDD" id="cd08279">
    <property type="entry name" value="Zn_ADH_class_III"/>
    <property type="match status" value="1"/>
</dbReference>
<dbReference type="InterPro" id="IPR036291">
    <property type="entry name" value="NAD(P)-bd_dom_sf"/>
</dbReference>
<comment type="caution">
    <text evidence="8">The sequence shown here is derived from an EMBL/GenBank/DDBJ whole genome shotgun (WGS) entry which is preliminary data.</text>
</comment>
<dbReference type="InterPro" id="IPR013149">
    <property type="entry name" value="ADH-like_C"/>
</dbReference>
<dbReference type="InterPro" id="IPR002328">
    <property type="entry name" value="ADH_Zn_CS"/>
</dbReference>
<evidence type="ECO:0000256" key="6">
    <source>
        <dbReference type="RuleBase" id="RU361277"/>
    </source>
</evidence>
<evidence type="ECO:0000259" key="7">
    <source>
        <dbReference type="SMART" id="SM00829"/>
    </source>
</evidence>
<gene>
    <name evidence="8" type="ORF">GCM10023321_65230</name>
</gene>
<dbReference type="Gene3D" id="3.40.50.720">
    <property type="entry name" value="NAD(P)-binding Rossmann-like Domain"/>
    <property type="match status" value="1"/>
</dbReference>
<dbReference type="Gene3D" id="3.90.180.10">
    <property type="entry name" value="Medium-chain alcohol dehydrogenases, catalytic domain"/>
    <property type="match status" value="1"/>
</dbReference>
<keyword evidence="5" id="KW-0520">NAD</keyword>
<evidence type="ECO:0000256" key="1">
    <source>
        <dbReference type="ARBA" id="ARBA00008072"/>
    </source>
</evidence>
<evidence type="ECO:0000256" key="2">
    <source>
        <dbReference type="ARBA" id="ARBA00022723"/>
    </source>
</evidence>
<dbReference type="Pfam" id="PF00107">
    <property type="entry name" value="ADH_zinc_N"/>
    <property type="match status" value="1"/>
</dbReference>
<dbReference type="EMBL" id="BAABJP010000043">
    <property type="protein sequence ID" value="GAA5169493.1"/>
    <property type="molecule type" value="Genomic_DNA"/>
</dbReference>
<dbReference type="PANTHER" id="PTHR43880">
    <property type="entry name" value="ALCOHOL DEHYDROGENASE"/>
    <property type="match status" value="1"/>
</dbReference>
<dbReference type="PROSITE" id="PS00059">
    <property type="entry name" value="ADH_ZINC"/>
    <property type="match status" value="1"/>
</dbReference>
<evidence type="ECO:0000313" key="9">
    <source>
        <dbReference type="Proteomes" id="UP001428817"/>
    </source>
</evidence>
<comment type="similarity">
    <text evidence="1 6">Belongs to the zinc-containing alcohol dehydrogenase family.</text>
</comment>
<proteinExistence type="inferred from homology"/>